<comment type="caution">
    <text evidence="10">The sequence shown here is derived from an EMBL/GenBank/DDBJ whole genome shotgun (WGS) entry which is preliminary data.</text>
</comment>
<reference evidence="10 11" key="1">
    <citation type="submission" date="2021-01" db="EMBL/GenBank/DDBJ databases">
        <title>Whole genome shotgun sequence of Actinoplanes palleronii NBRC 14916.</title>
        <authorList>
            <person name="Komaki H."/>
            <person name="Tamura T."/>
        </authorList>
    </citation>
    <scope>NUCLEOTIDE SEQUENCE [LARGE SCALE GENOMIC DNA]</scope>
    <source>
        <strain evidence="10 11">NBRC 14916</strain>
    </source>
</reference>
<evidence type="ECO:0000256" key="1">
    <source>
        <dbReference type="ARBA" id="ARBA00001933"/>
    </source>
</evidence>
<dbReference type="SUPFAM" id="SSF53383">
    <property type="entry name" value="PLP-dependent transferases"/>
    <property type="match status" value="1"/>
</dbReference>
<keyword evidence="3" id="KW-0285">Flavoprotein</keyword>
<keyword evidence="4" id="KW-0274">FAD</keyword>
<dbReference type="InterPro" id="IPR015421">
    <property type="entry name" value="PyrdxlP-dep_Trfase_major"/>
</dbReference>
<feature type="domain" description="Aminotransferase class V" evidence="8">
    <location>
        <begin position="39"/>
        <end position="400"/>
    </location>
</feature>
<accession>A0ABQ4BGP8</accession>
<dbReference type="SUPFAM" id="SSF51905">
    <property type="entry name" value="FAD/NAD(P)-binding domain"/>
    <property type="match status" value="1"/>
</dbReference>
<sequence>MSGSASYDGIQSYDFDIQTMNPVELRAATPGARHARHLNAAGAALPSETVLGTVIDHLRLEARIGGYEAAEAARDRSEQVYALAARLIGAEPGDIALVESATVAWHRAVDALPLRAGDRILAAASSYVSSALHLLELRRSRGIEVEVLPCAADGTVDLTALADALRRPAALVTVAHVPTSSALIEPVGQIAALARAAGVPLLLDATQSLGQLPLDATAIGCDIVVGTGRKFLRGPRGTGLLYVSPRMRELMSPPHPDVRGAVWQHGDAVELAPGARRFETWETSHALRLGLGAALRETLDLGVEAIGRYTTGLADRLRAALAGLPGVRLTDPPAGGGAIVTFVRDGEKPVETVRRLRAAGVHLVAVPASHGRWDLERRGLDAVVRASVHVYNDESDVDALVTALGRTTGARTAPALISSAARADVIVVGAGVHGSSTAWHLAQRGAGVIHLDRFPDGHTEGSSHGRLRMIRRAYPNPVWDDLVDRAYLGWGELSAAAGVPLLTTTGGLYARPAADGSTGLRGPDCVTVSAARAAAIFPGLALGDDFTAVYDPAAGVLDAAGAMRALRELGLAHGVDRRTGVRVERWSADGAGVTVHTADGLLRADRLVIAAGPWTGALVPRLAGLLEVVRIVNIHVGATDPATLSAPALGPFSVEVPGAGLLYGLPAAGGDAVKIGLDHGPADDPDRPQTPVTAAEAARLLALARRFLPTADGDVVDSVACRYTMAPRNRFAVGALPETPQVLVAAACSGHGFKFGPAIGAGLADLALGKQRPDLDFLAPGELG</sequence>
<keyword evidence="11" id="KW-1185">Reference proteome</keyword>
<gene>
    <name evidence="10" type="ORF">Apa02nite_059700</name>
</gene>
<feature type="domain" description="FAD dependent oxidoreductase" evidence="9">
    <location>
        <begin position="424"/>
        <end position="766"/>
    </location>
</feature>
<dbReference type="InterPro" id="IPR036188">
    <property type="entry name" value="FAD/NAD-bd_sf"/>
</dbReference>
<dbReference type="Gene3D" id="3.40.640.10">
    <property type="entry name" value="Type I PLP-dependent aspartate aminotransferase-like (Major domain)"/>
    <property type="match status" value="1"/>
</dbReference>
<dbReference type="Gene3D" id="3.50.50.60">
    <property type="entry name" value="FAD/NAD(P)-binding domain"/>
    <property type="match status" value="1"/>
</dbReference>
<evidence type="ECO:0008006" key="12">
    <source>
        <dbReference type="Google" id="ProtNLM"/>
    </source>
</evidence>
<organism evidence="10 11">
    <name type="scientific">Actinoplanes palleronii</name>
    <dbReference type="NCBI Taxonomy" id="113570"/>
    <lineage>
        <taxon>Bacteria</taxon>
        <taxon>Bacillati</taxon>
        <taxon>Actinomycetota</taxon>
        <taxon>Actinomycetes</taxon>
        <taxon>Micromonosporales</taxon>
        <taxon>Micromonosporaceae</taxon>
        <taxon>Actinoplanes</taxon>
    </lineage>
</organism>
<name>A0ABQ4BGP8_9ACTN</name>
<dbReference type="SUPFAM" id="SSF54373">
    <property type="entry name" value="FAD-linked reductases, C-terminal domain"/>
    <property type="match status" value="1"/>
</dbReference>
<dbReference type="PANTHER" id="PTHR10961:SF7">
    <property type="entry name" value="FAD DEPENDENT OXIDOREDUCTASE DOMAIN-CONTAINING PROTEIN"/>
    <property type="match status" value="1"/>
</dbReference>
<comment type="cofactor">
    <cofactor evidence="2">
        <name>FAD</name>
        <dbReference type="ChEBI" id="CHEBI:57692"/>
    </cofactor>
</comment>
<comment type="cofactor">
    <cofactor evidence="1 7">
        <name>pyridoxal 5'-phosphate</name>
        <dbReference type="ChEBI" id="CHEBI:597326"/>
    </cofactor>
</comment>
<dbReference type="Gene3D" id="3.30.9.10">
    <property type="entry name" value="D-Amino Acid Oxidase, subunit A, domain 2"/>
    <property type="match status" value="1"/>
</dbReference>
<dbReference type="PROSITE" id="PS00595">
    <property type="entry name" value="AA_TRANSFER_CLASS_5"/>
    <property type="match status" value="1"/>
</dbReference>
<evidence type="ECO:0000256" key="2">
    <source>
        <dbReference type="ARBA" id="ARBA00001974"/>
    </source>
</evidence>
<protein>
    <recommendedName>
        <fullName evidence="12">Selenocysteine lyase/cysteine desulfurase</fullName>
    </recommendedName>
</protein>
<evidence type="ECO:0000256" key="4">
    <source>
        <dbReference type="ARBA" id="ARBA00022827"/>
    </source>
</evidence>
<evidence type="ECO:0000256" key="7">
    <source>
        <dbReference type="RuleBase" id="RU004504"/>
    </source>
</evidence>
<evidence type="ECO:0000313" key="11">
    <source>
        <dbReference type="Proteomes" id="UP000624709"/>
    </source>
</evidence>
<dbReference type="EMBL" id="BOMS01000093">
    <property type="protein sequence ID" value="GIE69862.1"/>
    <property type="molecule type" value="Genomic_DNA"/>
</dbReference>
<evidence type="ECO:0000256" key="6">
    <source>
        <dbReference type="ARBA" id="ARBA00023002"/>
    </source>
</evidence>
<dbReference type="Pfam" id="PF00266">
    <property type="entry name" value="Aminotran_5"/>
    <property type="match status" value="1"/>
</dbReference>
<dbReference type="InterPro" id="IPR006076">
    <property type="entry name" value="FAD-dep_OxRdtase"/>
</dbReference>
<dbReference type="Proteomes" id="UP000624709">
    <property type="component" value="Unassembled WGS sequence"/>
</dbReference>
<evidence type="ECO:0000256" key="5">
    <source>
        <dbReference type="ARBA" id="ARBA00022898"/>
    </source>
</evidence>
<proteinExistence type="predicted"/>
<dbReference type="Gene3D" id="3.90.1150.10">
    <property type="entry name" value="Aspartate Aminotransferase, domain 1"/>
    <property type="match status" value="1"/>
</dbReference>
<evidence type="ECO:0000259" key="9">
    <source>
        <dbReference type="Pfam" id="PF01266"/>
    </source>
</evidence>
<dbReference type="InterPro" id="IPR015422">
    <property type="entry name" value="PyrdxlP-dep_Trfase_small"/>
</dbReference>
<evidence type="ECO:0000259" key="8">
    <source>
        <dbReference type="Pfam" id="PF00266"/>
    </source>
</evidence>
<evidence type="ECO:0000313" key="10">
    <source>
        <dbReference type="EMBL" id="GIE69862.1"/>
    </source>
</evidence>
<dbReference type="InterPro" id="IPR020578">
    <property type="entry name" value="Aminotrans_V_PyrdxlP_BS"/>
</dbReference>
<keyword evidence="5" id="KW-0663">Pyridoxal phosphate</keyword>
<keyword evidence="6" id="KW-0560">Oxidoreductase</keyword>
<evidence type="ECO:0000256" key="3">
    <source>
        <dbReference type="ARBA" id="ARBA00022630"/>
    </source>
</evidence>
<dbReference type="Pfam" id="PF01266">
    <property type="entry name" value="DAO"/>
    <property type="match status" value="1"/>
</dbReference>
<dbReference type="PANTHER" id="PTHR10961">
    <property type="entry name" value="PEROXISOMAL SARCOSINE OXIDASE"/>
    <property type="match status" value="1"/>
</dbReference>
<dbReference type="InterPro" id="IPR045170">
    <property type="entry name" value="MTOX"/>
</dbReference>
<dbReference type="InterPro" id="IPR015424">
    <property type="entry name" value="PyrdxlP-dep_Trfase"/>
</dbReference>
<dbReference type="InterPro" id="IPR000192">
    <property type="entry name" value="Aminotrans_V_dom"/>
</dbReference>